<evidence type="ECO:0000313" key="3">
    <source>
        <dbReference type="WBParaSite" id="nRc.2.0.1.t27229-RA"/>
    </source>
</evidence>
<sequence length="186" mass="20656">MWRASDHRRSASVVAQPLCCKNQCMGEEERWCPGSRHRSTSKSRWNYAHDHTSSVNGAEGRISQKSRPKTGNVFGLGYGQFAPSVHHNSPRKRIKQKEKQFGTETAFAKITGTEIARAKTASAKMIQCRTGWGPNDGAKNGRRNVRAQMTAPERPEKDEDSIVLDGLRGRAASQRERVPTVANPNA</sequence>
<protein>
    <submittedName>
        <fullName evidence="3">Uncharacterized protein</fullName>
    </submittedName>
</protein>
<dbReference type="Proteomes" id="UP000887565">
    <property type="component" value="Unplaced"/>
</dbReference>
<evidence type="ECO:0000256" key="1">
    <source>
        <dbReference type="SAM" id="MobiDB-lite"/>
    </source>
</evidence>
<accession>A0A915JLZ7</accession>
<evidence type="ECO:0000313" key="2">
    <source>
        <dbReference type="Proteomes" id="UP000887565"/>
    </source>
</evidence>
<proteinExistence type="predicted"/>
<keyword evidence="2" id="KW-1185">Reference proteome</keyword>
<dbReference type="WBParaSite" id="nRc.2.0.1.t27229-RA">
    <property type="protein sequence ID" value="nRc.2.0.1.t27229-RA"/>
    <property type="gene ID" value="nRc.2.0.1.g27229"/>
</dbReference>
<dbReference type="AlphaFoldDB" id="A0A915JLZ7"/>
<feature type="region of interest" description="Disordered" evidence="1">
    <location>
        <begin position="132"/>
        <end position="186"/>
    </location>
</feature>
<organism evidence="2 3">
    <name type="scientific">Romanomermis culicivorax</name>
    <name type="common">Nematode worm</name>
    <dbReference type="NCBI Taxonomy" id="13658"/>
    <lineage>
        <taxon>Eukaryota</taxon>
        <taxon>Metazoa</taxon>
        <taxon>Ecdysozoa</taxon>
        <taxon>Nematoda</taxon>
        <taxon>Enoplea</taxon>
        <taxon>Dorylaimia</taxon>
        <taxon>Mermithida</taxon>
        <taxon>Mermithoidea</taxon>
        <taxon>Mermithidae</taxon>
        <taxon>Romanomermis</taxon>
    </lineage>
</organism>
<reference evidence="3" key="1">
    <citation type="submission" date="2022-11" db="UniProtKB">
        <authorList>
            <consortium name="WormBaseParasite"/>
        </authorList>
    </citation>
    <scope>IDENTIFICATION</scope>
</reference>
<name>A0A915JLZ7_ROMCU</name>